<name>A0A242BYG9_9ENTE</name>
<keyword evidence="1" id="KW-0175">Coiled coil</keyword>
<proteinExistence type="predicted"/>
<evidence type="ECO:0000313" key="3">
    <source>
        <dbReference type="EMBL" id="OTO03047.1"/>
    </source>
</evidence>
<dbReference type="RefSeq" id="WP_086331997.1">
    <property type="nucleotide sequence ID" value="NZ_NGLE02000002.1"/>
</dbReference>
<evidence type="ECO:0000313" key="4">
    <source>
        <dbReference type="Proteomes" id="UP000195139"/>
    </source>
</evidence>
<reference evidence="3" key="1">
    <citation type="submission" date="2017-05" db="EMBL/GenBank/DDBJ databases">
        <title>The Genome Sequence of Enterococcus sp. 4G2_DIV0659.</title>
        <authorList>
            <consortium name="The Broad Institute Genomics Platform"/>
            <consortium name="The Broad Institute Genomic Center for Infectious Diseases"/>
            <person name="Earl A."/>
            <person name="Manson A."/>
            <person name="Schwartman J."/>
            <person name="Gilmore M."/>
            <person name="Abouelleil A."/>
            <person name="Cao P."/>
            <person name="Chapman S."/>
            <person name="Cusick C."/>
            <person name="Shea T."/>
            <person name="Young S."/>
            <person name="Neafsey D."/>
            <person name="Nusbaum C."/>
            <person name="Birren B."/>
        </authorList>
    </citation>
    <scope>NUCLEOTIDE SEQUENCE [LARGE SCALE GENOMIC DNA]</scope>
    <source>
        <strain evidence="3">4G2_DIV0659</strain>
    </source>
</reference>
<protein>
    <submittedName>
        <fullName evidence="3">Uncharacterized protein</fullName>
    </submittedName>
</protein>
<reference evidence="2 4" key="2">
    <citation type="submission" date="2018-07" db="EMBL/GenBank/DDBJ databases">
        <title>The Genome Sequence of Enterococcus sp. DIV0659b.</title>
        <authorList>
            <consortium name="The Broad Institute Genomics Platform"/>
            <consortium name="The Broad Institute Genomic Center for Infectious Diseases"/>
            <person name="Earl A."/>
            <person name="Manson A."/>
            <person name="Schwartman J."/>
            <person name="Gilmore M."/>
            <person name="Abouelleil A."/>
            <person name="Cao P."/>
            <person name="Chapman S."/>
            <person name="Cusick C."/>
            <person name="Shea T."/>
            <person name="Young S."/>
            <person name="Neafsey D."/>
            <person name="Nusbaum C."/>
            <person name="Birren B."/>
        </authorList>
    </citation>
    <scope>NUCLEOTIDE SEQUENCE [LARGE SCALE GENOMIC DNA]</scope>
    <source>
        <strain evidence="2 4">4G2_DIV0659</strain>
    </source>
</reference>
<dbReference type="Proteomes" id="UP000195139">
    <property type="component" value="Unassembled WGS sequence"/>
</dbReference>
<organism evidence="3">
    <name type="scientific">Candidatus Enterococcus mansonii</name>
    <dbReference type="NCBI Taxonomy" id="1834181"/>
    <lineage>
        <taxon>Bacteria</taxon>
        <taxon>Bacillati</taxon>
        <taxon>Bacillota</taxon>
        <taxon>Bacilli</taxon>
        <taxon>Lactobacillales</taxon>
        <taxon>Enterococcaceae</taxon>
        <taxon>Enterococcus</taxon>
    </lineage>
</organism>
<dbReference type="STRING" id="1834181.A5880_003158"/>
<sequence length="73" mass="8973">MFEQNENYELFQFLRLFEEQEKNYSEMNEDDVQDTKIRMRELKKEIEKRELSIESGKAALIDLETNFNENNYL</sequence>
<evidence type="ECO:0000313" key="2">
    <source>
        <dbReference type="EMBL" id="MEI5995648.1"/>
    </source>
</evidence>
<keyword evidence="4" id="KW-1185">Reference proteome</keyword>
<comment type="caution">
    <text evidence="3">The sequence shown here is derived from an EMBL/GenBank/DDBJ whole genome shotgun (WGS) entry which is preliminary data.</text>
</comment>
<gene>
    <name evidence="3" type="ORF">A5880_003158</name>
    <name evidence="2" type="ORF">A5880_003239</name>
</gene>
<evidence type="ECO:0000256" key="1">
    <source>
        <dbReference type="SAM" id="Coils"/>
    </source>
</evidence>
<accession>A0A242BYG9</accession>
<dbReference type="EMBL" id="NGLE02000002">
    <property type="protein sequence ID" value="MEI5995648.1"/>
    <property type="molecule type" value="Genomic_DNA"/>
</dbReference>
<dbReference type="EMBL" id="NGLE01000005">
    <property type="protein sequence ID" value="OTO03047.1"/>
    <property type="molecule type" value="Genomic_DNA"/>
</dbReference>
<dbReference type="AlphaFoldDB" id="A0A242BYG9"/>
<feature type="coiled-coil region" evidence="1">
    <location>
        <begin position="25"/>
        <end position="52"/>
    </location>
</feature>